<dbReference type="RefSeq" id="WP_170215271.1">
    <property type="nucleotide sequence ID" value="NZ_JBHMDG010000008.1"/>
</dbReference>
<feature type="domain" description="UspA" evidence="2">
    <location>
        <begin position="11"/>
        <end position="151"/>
    </location>
</feature>
<accession>A0ABV5K7I9</accession>
<reference evidence="3 4" key="1">
    <citation type="submission" date="2024-09" db="EMBL/GenBank/DDBJ databases">
        <authorList>
            <person name="Sun Q."/>
            <person name="Mori K."/>
        </authorList>
    </citation>
    <scope>NUCLEOTIDE SEQUENCE [LARGE SCALE GENOMIC DNA]</scope>
    <source>
        <strain evidence="3 4">JCM 9626</strain>
    </source>
</reference>
<sequence>MKIQDIPVGSVIVGLDGSDHSRRALAWAVGAAERERRPLALVHACVPMSPSYGYASGGLPVDWAEVNRAATRDALASLHLEAEGVRGRHRDLRVLEVIDTLDPRVGLTVATHRAHVLVLGSRGRGPVATVLLGSVSVAVTRHAACPVVVVRPGDEPEPDAPVVAAVDGTAASLPVLELAFRTAAELDTSVRVVHCLWALVPAGPDVEDDARLTVAEAMAGLAEKYPDTPVQVDIIEGGGSAAIVEAARDAALLVLGHLPARGLRRTLYASVAIGALEHATCPVAVVPGPADSMSIGRQQMGTAT</sequence>
<evidence type="ECO:0000313" key="4">
    <source>
        <dbReference type="Proteomes" id="UP001589750"/>
    </source>
</evidence>
<proteinExistence type="inferred from homology"/>
<evidence type="ECO:0000313" key="3">
    <source>
        <dbReference type="EMBL" id="MFB9312716.1"/>
    </source>
</evidence>
<dbReference type="EMBL" id="JBHMDG010000008">
    <property type="protein sequence ID" value="MFB9312716.1"/>
    <property type="molecule type" value="Genomic_DNA"/>
</dbReference>
<dbReference type="PANTHER" id="PTHR46553:SF3">
    <property type="entry name" value="ADENINE NUCLEOTIDE ALPHA HYDROLASES-LIKE SUPERFAMILY PROTEIN"/>
    <property type="match status" value="1"/>
</dbReference>
<dbReference type="InterPro" id="IPR006015">
    <property type="entry name" value="Universal_stress_UspA"/>
</dbReference>
<name>A0ABV5K7I9_9ACTN</name>
<dbReference type="InterPro" id="IPR014729">
    <property type="entry name" value="Rossmann-like_a/b/a_fold"/>
</dbReference>
<dbReference type="SUPFAM" id="SSF52402">
    <property type="entry name" value="Adenine nucleotide alpha hydrolases-like"/>
    <property type="match status" value="2"/>
</dbReference>
<evidence type="ECO:0000256" key="1">
    <source>
        <dbReference type="ARBA" id="ARBA00008791"/>
    </source>
</evidence>
<protein>
    <submittedName>
        <fullName evidence="3">Universal stress protein</fullName>
    </submittedName>
</protein>
<feature type="domain" description="UspA" evidence="2">
    <location>
        <begin position="162"/>
        <end position="287"/>
    </location>
</feature>
<dbReference type="Proteomes" id="UP001589750">
    <property type="component" value="Unassembled WGS sequence"/>
</dbReference>
<comment type="similarity">
    <text evidence="1">Belongs to the universal stress protein A family.</text>
</comment>
<gene>
    <name evidence="3" type="ORF">ACFFRI_06630</name>
</gene>
<dbReference type="PANTHER" id="PTHR46553">
    <property type="entry name" value="ADENINE NUCLEOTIDE ALPHA HYDROLASES-LIKE SUPERFAMILY PROTEIN"/>
    <property type="match status" value="1"/>
</dbReference>
<comment type="caution">
    <text evidence="3">The sequence shown here is derived from an EMBL/GenBank/DDBJ whole genome shotgun (WGS) entry which is preliminary data.</text>
</comment>
<evidence type="ECO:0000259" key="2">
    <source>
        <dbReference type="Pfam" id="PF00582"/>
    </source>
</evidence>
<keyword evidence="4" id="KW-1185">Reference proteome</keyword>
<dbReference type="InterPro" id="IPR006016">
    <property type="entry name" value="UspA"/>
</dbReference>
<dbReference type="PRINTS" id="PR01438">
    <property type="entry name" value="UNVRSLSTRESS"/>
</dbReference>
<dbReference type="Pfam" id="PF00582">
    <property type="entry name" value="Usp"/>
    <property type="match status" value="2"/>
</dbReference>
<dbReference type="Gene3D" id="3.40.50.620">
    <property type="entry name" value="HUPs"/>
    <property type="match status" value="2"/>
</dbReference>
<organism evidence="3 4">
    <name type="scientific">Nocardioides plantarum</name>
    <dbReference type="NCBI Taxonomy" id="29299"/>
    <lineage>
        <taxon>Bacteria</taxon>
        <taxon>Bacillati</taxon>
        <taxon>Actinomycetota</taxon>
        <taxon>Actinomycetes</taxon>
        <taxon>Propionibacteriales</taxon>
        <taxon>Nocardioidaceae</taxon>
        <taxon>Nocardioides</taxon>
    </lineage>
</organism>